<proteinExistence type="predicted"/>
<dbReference type="Proteomes" id="UP001629058">
    <property type="component" value="Unassembled WGS sequence"/>
</dbReference>
<reference evidence="1 2" key="1">
    <citation type="submission" date="2024-06" db="EMBL/GenBank/DDBJ databases">
        <authorList>
            <person name="Kaempfer P."/>
            <person name="Viver T."/>
        </authorList>
    </citation>
    <scope>NUCLEOTIDE SEQUENCE [LARGE SCALE GENOMIC DNA]</scope>
    <source>
        <strain evidence="1 2">ST-37</strain>
    </source>
</reference>
<evidence type="ECO:0000313" key="2">
    <source>
        <dbReference type="Proteomes" id="UP001629058"/>
    </source>
</evidence>
<gene>
    <name evidence="1" type="ORF">ABS765_08675</name>
</gene>
<dbReference type="EMBL" id="JBELPY010000004">
    <property type="protein sequence ID" value="MFL9834100.1"/>
    <property type="molecule type" value="Genomic_DNA"/>
</dbReference>
<comment type="caution">
    <text evidence="1">The sequence shown here is derived from an EMBL/GenBank/DDBJ whole genome shotgun (WGS) entry which is preliminary data.</text>
</comment>
<keyword evidence="2" id="KW-1185">Reference proteome</keyword>
<accession>A0ABW8Y2H0</accession>
<sequence>MKSWIRFPILICLFIVMVICININSEENTNRRNKVLNNNIEFTGYVTDLRVSNNHAFGIIQLKLTESSVNIFNDSLQSGIYPYKILGDVAEVYTTISGDLDYNDTISVKSKEIIYEQTESHPKYISGLNVIEDSGNIKYVKKKTFFD</sequence>
<dbReference type="RefSeq" id="WP_408089600.1">
    <property type="nucleotide sequence ID" value="NZ_JBELPY010000004.1"/>
</dbReference>
<organism evidence="1 2">
    <name type="scientific">Chryseobacterium terrae</name>
    <dbReference type="NCBI Taxonomy" id="3163299"/>
    <lineage>
        <taxon>Bacteria</taxon>
        <taxon>Pseudomonadati</taxon>
        <taxon>Bacteroidota</taxon>
        <taxon>Flavobacteriia</taxon>
        <taxon>Flavobacteriales</taxon>
        <taxon>Weeksellaceae</taxon>
        <taxon>Chryseobacterium group</taxon>
        <taxon>Chryseobacterium</taxon>
    </lineage>
</organism>
<name>A0ABW8Y2H0_9FLAO</name>
<protein>
    <submittedName>
        <fullName evidence="1">Uncharacterized protein</fullName>
    </submittedName>
</protein>
<evidence type="ECO:0000313" key="1">
    <source>
        <dbReference type="EMBL" id="MFL9834100.1"/>
    </source>
</evidence>